<evidence type="ECO:0000313" key="5">
    <source>
        <dbReference type="Proteomes" id="UP000291151"/>
    </source>
</evidence>
<dbReference type="AlphaFoldDB" id="A0A4P6USR0"/>
<keyword evidence="3" id="KW-1133">Transmembrane helix</keyword>
<keyword evidence="5" id="KW-1185">Reference proteome</keyword>
<evidence type="ECO:0000256" key="2">
    <source>
        <dbReference type="ARBA" id="ARBA00023287"/>
    </source>
</evidence>
<evidence type="ECO:0000256" key="1">
    <source>
        <dbReference type="ARBA" id="ARBA00004241"/>
    </source>
</evidence>
<dbReference type="NCBIfam" id="TIGR02532">
    <property type="entry name" value="IV_pilin_GFxxxE"/>
    <property type="match status" value="1"/>
</dbReference>
<dbReference type="Proteomes" id="UP000291151">
    <property type="component" value="Chromosome"/>
</dbReference>
<keyword evidence="3" id="KW-0812">Transmembrane</keyword>
<dbReference type="GO" id="GO:0030420">
    <property type="term" value="P:establishment of competence for transformation"/>
    <property type="evidence" value="ECO:0007669"/>
    <property type="project" value="UniProtKB-KW"/>
</dbReference>
<dbReference type="InterPro" id="IPR012902">
    <property type="entry name" value="N_methyl_site"/>
</dbReference>
<feature type="transmembrane region" description="Helical" evidence="3">
    <location>
        <begin position="12"/>
        <end position="31"/>
    </location>
</feature>
<keyword evidence="2" id="KW-0178">Competence</keyword>
<evidence type="ECO:0000313" key="4">
    <source>
        <dbReference type="EMBL" id="QBK25727.1"/>
    </source>
</evidence>
<proteinExistence type="predicted"/>
<dbReference type="RefSeq" id="WP_208649422.1">
    <property type="nucleotide sequence ID" value="NZ_CP036528.1"/>
</dbReference>
<sequence>MNNQRGLTLVELLAAIIISSFVLLFSTTLLINSFKTQEKVTTEIAIRDAADFIMSSLIKEIYTSKNSEFKFIEDPSHNNYYLEKIDDSSTITGFKNGQIYLNGSTLQYNDAIVEVVWEKSEIGYTEDTNLNRTYTIMLTLQSTKNNFEKTFKTEVRSINDLKKEEEEG</sequence>
<keyword evidence="3" id="KW-0472">Membrane</keyword>
<comment type="subcellular location">
    <subcellularLocation>
        <location evidence="1">Cell surface</location>
    </subcellularLocation>
</comment>
<protein>
    <submittedName>
        <fullName evidence="4">Prepilin-type N-terminal cleavage/methylation domain-containing protein</fullName>
    </submittedName>
</protein>
<organism evidence="4 5">
    <name type="scientific">Ureibacillus thermophilus</name>
    <dbReference type="NCBI Taxonomy" id="367743"/>
    <lineage>
        <taxon>Bacteria</taxon>
        <taxon>Bacillati</taxon>
        <taxon>Bacillota</taxon>
        <taxon>Bacilli</taxon>
        <taxon>Bacillales</taxon>
        <taxon>Caryophanaceae</taxon>
        <taxon>Ureibacillus</taxon>
    </lineage>
</organism>
<dbReference type="PROSITE" id="PS00409">
    <property type="entry name" value="PROKAR_NTER_METHYL"/>
    <property type="match status" value="1"/>
</dbReference>
<name>A0A4P6USR0_9BACL</name>
<dbReference type="KEGG" id="uth:DKZ56_07535"/>
<dbReference type="GO" id="GO:0009986">
    <property type="term" value="C:cell surface"/>
    <property type="evidence" value="ECO:0007669"/>
    <property type="project" value="UniProtKB-SubCell"/>
</dbReference>
<dbReference type="EMBL" id="CP036528">
    <property type="protein sequence ID" value="QBK25727.1"/>
    <property type="molecule type" value="Genomic_DNA"/>
</dbReference>
<accession>A0A4P6USR0</accession>
<evidence type="ECO:0000256" key="3">
    <source>
        <dbReference type="SAM" id="Phobius"/>
    </source>
</evidence>
<dbReference type="Pfam" id="PF07963">
    <property type="entry name" value="N_methyl"/>
    <property type="match status" value="1"/>
</dbReference>
<reference evidence="4 5" key="1">
    <citation type="submission" date="2019-02" db="EMBL/GenBank/DDBJ databases">
        <title>Ureibacillus thermophilus.</title>
        <authorList>
            <person name="Sunny J.S."/>
            <person name="Natarajan A."/>
            <person name="Saleena L.M."/>
        </authorList>
    </citation>
    <scope>NUCLEOTIDE SEQUENCE [LARGE SCALE GENOMIC DNA]</scope>
    <source>
        <strain evidence="4 5">LM102</strain>
    </source>
</reference>
<gene>
    <name evidence="4" type="ORF">DKZ56_07535</name>
</gene>